<reference evidence="7 8" key="1">
    <citation type="journal article" date="2013" name="Genome Biol.">
        <title>The genome sequence of the most widely cultivated cacao type and its use to identify candidate genes regulating pod color.</title>
        <authorList>
            <person name="Motamayor J.C."/>
            <person name="Mockaitis K."/>
            <person name="Schmutz J."/>
            <person name="Haiminen N."/>
            <person name="Iii D.L."/>
            <person name="Cornejo O."/>
            <person name="Findley S.D."/>
            <person name="Zheng P."/>
            <person name="Utro F."/>
            <person name="Royaert S."/>
            <person name="Saski C."/>
            <person name="Jenkins J."/>
            <person name="Podicheti R."/>
            <person name="Zhao M."/>
            <person name="Scheffler B.E."/>
            <person name="Stack J.C."/>
            <person name="Feltus F.A."/>
            <person name="Mustiga G.M."/>
            <person name="Amores F."/>
            <person name="Phillips W."/>
            <person name="Marelli J.P."/>
            <person name="May G.D."/>
            <person name="Shapiro H."/>
            <person name="Ma J."/>
            <person name="Bustamante C.D."/>
            <person name="Schnell R.J."/>
            <person name="Main D."/>
            <person name="Gilbert D."/>
            <person name="Parida L."/>
            <person name="Kuhn D.N."/>
        </authorList>
    </citation>
    <scope>NUCLEOTIDE SEQUENCE [LARGE SCALE GENOMIC DNA]</scope>
    <source>
        <strain evidence="8">cv. Matina 1-6</strain>
    </source>
</reference>
<evidence type="ECO:0000256" key="2">
    <source>
        <dbReference type="ARBA" id="ARBA00012169"/>
    </source>
</evidence>
<dbReference type="InterPro" id="IPR044571">
    <property type="entry name" value="P4KG1-8"/>
</dbReference>
<keyword evidence="4" id="KW-0547">Nucleotide-binding</keyword>
<dbReference type="HOGENOM" id="CLU_1028247_0_0_1"/>
<keyword evidence="3" id="KW-0808">Transferase</keyword>
<evidence type="ECO:0000256" key="6">
    <source>
        <dbReference type="ARBA" id="ARBA00022840"/>
    </source>
</evidence>
<proteinExistence type="inferred from homology"/>
<dbReference type="Proteomes" id="UP000026915">
    <property type="component" value="Chromosome 5"/>
</dbReference>
<dbReference type="eggNOG" id="KOG2381">
    <property type="taxonomic scope" value="Eukaryota"/>
</dbReference>
<sequence>MNVYRDIAADVTGSKGVTAKPIDEEPLAFNNPKGFGGLMLGQLAVKRSVLVGETSIRELAAYLLNHGAMMTQEFCSDEETSSILETLCAKAKESVFNTLEADDDKTGVGIEDLEIFQFDDNETKGIYNEVADFSKLLQSHDLNLAKSQKSLRFSSVRSMSGFYGALLSPLYEEIDNGDTNYDTKNIVAKNGDDNDKNSSCTNDDNKAGGLVKSMSFSVQNYNHESRGIFFGNMSEDEWEMFLKSFEKLLPRVFEGVKCMCAKQRLGTSCKF</sequence>
<dbReference type="EC" id="2.7.1.67" evidence="2"/>
<keyword evidence="6" id="KW-0067">ATP-binding</keyword>
<evidence type="ECO:0000313" key="7">
    <source>
        <dbReference type="EMBL" id="EOY08710.1"/>
    </source>
</evidence>
<dbReference type="GO" id="GO:0005524">
    <property type="term" value="F:ATP binding"/>
    <property type="evidence" value="ECO:0007669"/>
    <property type="project" value="UniProtKB-KW"/>
</dbReference>
<dbReference type="AlphaFoldDB" id="A0A061EUH9"/>
<dbReference type="OMA" id="HESRGIF"/>
<protein>
    <recommendedName>
        <fullName evidence="2">1-phosphatidylinositol 4-kinase</fullName>
        <ecNumber evidence="2">2.7.1.67</ecNumber>
    </recommendedName>
</protein>
<evidence type="ECO:0000256" key="4">
    <source>
        <dbReference type="ARBA" id="ARBA00022741"/>
    </source>
</evidence>
<evidence type="ECO:0000256" key="5">
    <source>
        <dbReference type="ARBA" id="ARBA00022777"/>
    </source>
</evidence>
<dbReference type="PANTHER" id="PTHR45800">
    <property type="entry name" value="PHOSPHATIDYLINOSITOL 4-KINASE GAMMA"/>
    <property type="match status" value="1"/>
</dbReference>
<organism evidence="7 8">
    <name type="scientific">Theobroma cacao</name>
    <name type="common">Cacao</name>
    <name type="synonym">Cocoa</name>
    <dbReference type="NCBI Taxonomy" id="3641"/>
    <lineage>
        <taxon>Eukaryota</taxon>
        <taxon>Viridiplantae</taxon>
        <taxon>Streptophyta</taxon>
        <taxon>Embryophyta</taxon>
        <taxon>Tracheophyta</taxon>
        <taxon>Spermatophyta</taxon>
        <taxon>Magnoliopsida</taxon>
        <taxon>eudicotyledons</taxon>
        <taxon>Gunneridae</taxon>
        <taxon>Pentapetalae</taxon>
        <taxon>rosids</taxon>
        <taxon>malvids</taxon>
        <taxon>Malvales</taxon>
        <taxon>Malvaceae</taxon>
        <taxon>Byttnerioideae</taxon>
        <taxon>Theobroma</taxon>
    </lineage>
</organism>
<evidence type="ECO:0000313" key="8">
    <source>
        <dbReference type="Proteomes" id="UP000026915"/>
    </source>
</evidence>
<keyword evidence="8" id="KW-1185">Reference proteome</keyword>
<name>A0A061EUH9_THECC</name>
<dbReference type="GO" id="GO:0004430">
    <property type="term" value="F:1-phosphatidylinositol 4-kinase activity"/>
    <property type="evidence" value="ECO:0007669"/>
    <property type="project" value="UniProtKB-EC"/>
</dbReference>
<comment type="similarity">
    <text evidence="1">Belongs to the PI3/PI4-kinase family. Type II PI4K subfamily.</text>
</comment>
<keyword evidence="5" id="KW-0418">Kinase</keyword>
<evidence type="ECO:0000256" key="3">
    <source>
        <dbReference type="ARBA" id="ARBA00022679"/>
    </source>
</evidence>
<gene>
    <name evidence="7" type="ORF">TCM_023783</name>
</gene>
<dbReference type="InParanoid" id="A0A061EUH9"/>
<dbReference type="Gramene" id="EOY08710">
    <property type="protein sequence ID" value="EOY08710"/>
    <property type="gene ID" value="TCM_023783"/>
</dbReference>
<dbReference type="EMBL" id="CM001883">
    <property type="protein sequence ID" value="EOY08710.1"/>
    <property type="molecule type" value="Genomic_DNA"/>
</dbReference>
<dbReference type="PANTHER" id="PTHR45800:SF21">
    <property type="entry name" value="PHOSPHATIDYLINOSITOL 4-KINASE GAMMA 8"/>
    <property type="match status" value="1"/>
</dbReference>
<evidence type="ECO:0000256" key="1">
    <source>
        <dbReference type="ARBA" id="ARBA00008941"/>
    </source>
</evidence>
<accession>A0A061EUH9</accession>